<dbReference type="Proteomes" id="UP000290540">
    <property type="component" value="Unassembled WGS sequence"/>
</dbReference>
<reference evidence="1 2" key="1">
    <citation type="submission" date="2016-12" db="EMBL/GenBank/DDBJ databases">
        <title>Draft genome sequence of Fusarium oxysporum causing rot on Narcissus.</title>
        <authorList>
            <person name="Armitage A.D."/>
            <person name="Taylor A."/>
            <person name="Clarkson J.P."/>
            <person name="Harrison R.J."/>
            <person name="Jackson A.C."/>
        </authorList>
    </citation>
    <scope>NUCLEOTIDE SEQUENCE [LARGE SCALE GENOMIC DNA]</scope>
    <source>
        <strain evidence="1 2">N139</strain>
    </source>
</reference>
<sequence>MDRQHDAAFTQLKYSFSELCLADRAPAAERVLDIVRDLGWDVERVEGNRPAIVDDGVSIVTGESMLRSYGVLG</sequence>
<dbReference type="EMBL" id="MQTW01001109">
    <property type="protein sequence ID" value="RYC78490.1"/>
    <property type="molecule type" value="Genomic_DNA"/>
</dbReference>
<gene>
    <name evidence="1" type="ORF">BFJ63_vAg18637</name>
</gene>
<protein>
    <submittedName>
        <fullName evidence="1">Uncharacterized protein</fullName>
    </submittedName>
</protein>
<proteinExistence type="predicted"/>
<comment type="caution">
    <text evidence="1">The sequence shown here is derived from an EMBL/GenBank/DDBJ whole genome shotgun (WGS) entry which is preliminary data.</text>
</comment>
<name>A0A4Q2UXU8_FUSOX</name>
<evidence type="ECO:0000313" key="1">
    <source>
        <dbReference type="EMBL" id="RYC78490.1"/>
    </source>
</evidence>
<dbReference type="AlphaFoldDB" id="A0A4Q2UXU8"/>
<evidence type="ECO:0000313" key="2">
    <source>
        <dbReference type="Proteomes" id="UP000290540"/>
    </source>
</evidence>
<organism evidence="1 2">
    <name type="scientific">Fusarium oxysporum f. sp. narcissi</name>
    <dbReference type="NCBI Taxonomy" id="451672"/>
    <lineage>
        <taxon>Eukaryota</taxon>
        <taxon>Fungi</taxon>
        <taxon>Dikarya</taxon>
        <taxon>Ascomycota</taxon>
        <taxon>Pezizomycotina</taxon>
        <taxon>Sordariomycetes</taxon>
        <taxon>Hypocreomycetidae</taxon>
        <taxon>Hypocreales</taxon>
        <taxon>Nectriaceae</taxon>
        <taxon>Fusarium</taxon>
        <taxon>Fusarium oxysporum species complex</taxon>
    </lineage>
</organism>
<accession>A0A4Q2UXU8</accession>